<sequence>MCLIVVRSVLGASSEGEKLHGQESAAHNLADRRSLYVPRTLIVGQGKTNARDVHVSAICGVQGNKQLPPGVQTMNYQDYLGAREGNGCTKSERCATLSQPRPSLRTTLLNRHQFPVLNLEIHSFADQDMLLLFVAQKSQFSSLQLDRNYVDRVKHDTARNRGCCEDYDPTYLTYHVFLSSFPAP</sequence>
<dbReference type="EMBL" id="FQ790340">
    <property type="protein sequence ID" value="CCD52115.1"/>
    <property type="molecule type" value="Genomic_DNA"/>
</dbReference>
<evidence type="ECO:0000313" key="2">
    <source>
        <dbReference type="Proteomes" id="UP000008177"/>
    </source>
</evidence>
<gene>
    <name evidence="1" type="ORF">BofuT4_P082740.1</name>
</gene>
<name>G2YKG7_BOTF4</name>
<organism evidence="1 2">
    <name type="scientific">Botryotinia fuckeliana (strain T4)</name>
    <name type="common">Noble rot fungus</name>
    <name type="synonym">Botrytis cinerea</name>
    <dbReference type="NCBI Taxonomy" id="999810"/>
    <lineage>
        <taxon>Eukaryota</taxon>
        <taxon>Fungi</taxon>
        <taxon>Dikarya</taxon>
        <taxon>Ascomycota</taxon>
        <taxon>Pezizomycotina</taxon>
        <taxon>Leotiomycetes</taxon>
        <taxon>Helotiales</taxon>
        <taxon>Sclerotiniaceae</taxon>
        <taxon>Botrytis</taxon>
    </lineage>
</organism>
<dbReference type="HOGENOM" id="CLU_1467941_0_0_1"/>
<dbReference type="Proteomes" id="UP000008177">
    <property type="component" value="Unplaced contigs"/>
</dbReference>
<dbReference type="InParanoid" id="G2YKG7"/>
<evidence type="ECO:0000313" key="1">
    <source>
        <dbReference type="EMBL" id="CCD52115.1"/>
    </source>
</evidence>
<dbReference type="AlphaFoldDB" id="G2YKG7"/>
<protein>
    <submittedName>
        <fullName evidence="1">Uncharacterized protein</fullName>
    </submittedName>
</protein>
<accession>G2YKG7</accession>
<reference evidence="2" key="1">
    <citation type="journal article" date="2011" name="PLoS Genet.">
        <title>Genomic analysis of the necrotrophic fungal pathogens Sclerotinia sclerotiorum and Botrytis cinerea.</title>
        <authorList>
            <person name="Amselem J."/>
            <person name="Cuomo C.A."/>
            <person name="van Kan J.A."/>
            <person name="Viaud M."/>
            <person name="Benito E.P."/>
            <person name="Couloux A."/>
            <person name="Coutinho P.M."/>
            <person name="de Vries R.P."/>
            <person name="Dyer P.S."/>
            <person name="Fillinger S."/>
            <person name="Fournier E."/>
            <person name="Gout L."/>
            <person name="Hahn M."/>
            <person name="Kohn L."/>
            <person name="Lapalu N."/>
            <person name="Plummer K.M."/>
            <person name="Pradier J.M."/>
            <person name="Quevillon E."/>
            <person name="Sharon A."/>
            <person name="Simon A."/>
            <person name="ten Have A."/>
            <person name="Tudzynski B."/>
            <person name="Tudzynski P."/>
            <person name="Wincker P."/>
            <person name="Andrew M."/>
            <person name="Anthouard V."/>
            <person name="Beever R.E."/>
            <person name="Beffa R."/>
            <person name="Benoit I."/>
            <person name="Bouzid O."/>
            <person name="Brault B."/>
            <person name="Chen Z."/>
            <person name="Choquer M."/>
            <person name="Collemare J."/>
            <person name="Cotton P."/>
            <person name="Danchin E.G."/>
            <person name="Da Silva C."/>
            <person name="Gautier A."/>
            <person name="Giraud C."/>
            <person name="Giraud T."/>
            <person name="Gonzalez C."/>
            <person name="Grossetete S."/>
            <person name="Guldener U."/>
            <person name="Henrissat B."/>
            <person name="Howlett B.J."/>
            <person name="Kodira C."/>
            <person name="Kretschmer M."/>
            <person name="Lappartient A."/>
            <person name="Leroch M."/>
            <person name="Levis C."/>
            <person name="Mauceli E."/>
            <person name="Neuveglise C."/>
            <person name="Oeser B."/>
            <person name="Pearson M."/>
            <person name="Poulain J."/>
            <person name="Poussereau N."/>
            <person name="Quesneville H."/>
            <person name="Rascle C."/>
            <person name="Schumacher J."/>
            <person name="Segurens B."/>
            <person name="Sexton A."/>
            <person name="Silva E."/>
            <person name="Sirven C."/>
            <person name="Soanes D.M."/>
            <person name="Talbot N.J."/>
            <person name="Templeton M."/>
            <person name="Yandava C."/>
            <person name="Yarden O."/>
            <person name="Zeng Q."/>
            <person name="Rollins J.A."/>
            <person name="Lebrun M.H."/>
            <person name="Dickman M."/>
        </authorList>
    </citation>
    <scope>NUCLEOTIDE SEQUENCE [LARGE SCALE GENOMIC DNA]</scope>
    <source>
        <strain evidence="2">T4</strain>
    </source>
</reference>
<proteinExistence type="predicted"/>